<evidence type="ECO:0008006" key="3">
    <source>
        <dbReference type="Google" id="ProtNLM"/>
    </source>
</evidence>
<protein>
    <recommendedName>
        <fullName evidence="3">MarR family transcriptional regulator</fullName>
    </recommendedName>
</protein>
<evidence type="ECO:0000313" key="1">
    <source>
        <dbReference type="EMBL" id="MDR5655221.1"/>
    </source>
</evidence>
<organism evidence="1 2">
    <name type="scientific">Ruixingdingia sedimenti</name>
    <dbReference type="NCBI Taxonomy" id="3073604"/>
    <lineage>
        <taxon>Bacteria</taxon>
        <taxon>Pseudomonadati</taxon>
        <taxon>Pseudomonadota</taxon>
        <taxon>Alphaproteobacteria</taxon>
        <taxon>Rhodobacterales</taxon>
        <taxon>Paracoccaceae</taxon>
        <taxon>Ruixingdingia</taxon>
    </lineage>
</organism>
<dbReference type="EMBL" id="JAVKPH010000054">
    <property type="protein sequence ID" value="MDR5655221.1"/>
    <property type="molecule type" value="Genomic_DNA"/>
</dbReference>
<comment type="caution">
    <text evidence="1">The sequence shown here is derived from an EMBL/GenBank/DDBJ whole genome shotgun (WGS) entry which is preliminary data.</text>
</comment>
<dbReference type="PROSITE" id="PS51257">
    <property type="entry name" value="PROKAR_LIPOPROTEIN"/>
    <property type="match status" value="1"/>
</dbReference>
<keyword evidence="2" id="KW-1185">Reference proteome</keyword>
<gene>
    <name evidence="1" type="ORF">RGD00_21670</name>
</gene>
<sequence length="198" mass="21905">MMVDRHHPGKAPTAMLQALAGGCCLTIEELEEALDLTRRQVSGAASRLIRRDYLMRMEVGCYQLTEAGLAAAAAGEVIKSGPRGPNPGVNIHRNTLRERAWRSMRMRRRFVLADLVSDAATADDRNPEDNLLRYLRALRRAGYVAELPNRAAGTAPTSNGFKRWMLARDTGPRAPIILSKIRAIRDQNTGEDVQCSLP</sequence>
<dbReference type="SUPFAM" id="SSF46785">
    <property type="entry name" value="Winged helix' DNA-binding domain"/>
    <property type="match status" value="1"/>
</dbReference>
<dbReference type="InterPro" id="IPR036390">
    <property type="entry name" value="WH_DNA-bd_sf"/>
</dbReference>
<reference evidence="1 2" key="1">
    <citation type="submission" date="2023-09" db="EMBL/GenBank/DDBJ databases">
        <title>Xinfangfangia sedmenti sp. nov., isolated the sedment.</title>
        <authorList>
            <person name="Xu L."/>
        </authorList>
    </citation>
    <scope>NUCLEOTIDE SEQUENCE [LARGE SCALE GENOMIC DNA]</scope>
    <source>
        <strain evidence="1 2">LG-4</strain>
    </source>
</reference>
<accession>A0ABU1FEC0</accession>
<name>A0ABU1FEC0_9RHOB</name>
<evidence type="ECO:0000313" key="2">
    <source>
        <dbReference type="Proteomes" id="UP001247754"/>
    </source>
</evidence>
<dbReference type="Proteomes" id="UP001247754">
    <property type="component" value="Unassembled WGS sequence"/>
</dbReference>
<proteinExistence type="predicted"/>
<dbReference type="RefSeq" id="WP_310459328.1">
    <property type="nucleotide sequence ID" value="NZ_JAVKPH010000054.1"/>
</dbReference>